<accession>A0A022W3M4</accession>
<sequence length="190" mass="21533">MAIQVGQEKIFPPPSNSLQGKKKLKKGAKMPFFVARLAFVSLTVIWDEAEKSTKSENCSRSCSYPRFGDQKYEDVVGHRQLTHRNERNDELCRETPFEGLLVQDELWALSKGSVFHTKYHALARSSNGADRIQIMYLPALAKLLHAMPNRIGHLPFGSPEAQTLFIPARRFLELPGDSLETNRLFLQGYA</sequence>
<evidence type="ECO:0000313" key="1">
    <source>
        <dbReference type="EMBL" id="EZF52962.1"/>
    </source>
</evidence>
<protein>
    <submittedName>
        <fullName evidence="1">Uncharacterized protein</fullName>
    </submittedName>
</protein>
<gene>
    <name evidence="1" type="ORF">H103_04046</name>
</gene>
<dbReference type="AlphaFoldDB" id="A0A022W3M4"/>
<organism evidence="1">
    <name type="scientific">Trichophyton rubrum CBS 288.86</name>
    <dbReference type="NCBI Taxonomy" id="1215330"/>
    <lineage>
        <taxon>Eukaryota</taxon>
        <taxon>Fungi</taxon>
        <taxon>Dikarya</taxon>
        <taxon>Ascomycota</taxon>
        <taxon>Pezizomycotina</taxon>
        <taxon>Eurotiomycetes</taxon>
        <taxon>Eurotiomycetidae</taxon>
        <taxon>Onygenales</taxon>
        <taxon>Arthrodermataceae</taxon>
        <taxon>Trichophyton</taxon>
    </lineage>
</organism>
<dbReference type="HOGENOM" id="CLU_1428953_0_0_1"/>
<reference evidence="1" key="1">
    <citation type="submission" date="2014-02" db="EMBL/GenBank/DDBJ databases">
        <title>The Genome Sequence of Trichophyton rubrum (morphotype fischeri) CBS 288.86.</title>
        <authorList>
            <consortium name="The Broad Institute Genomics Platform"/>
            <person name="Cuomo C.A."/>
            <person name="White T.C."/>
            <person name="Graser Y."/>
            <person name="Martinez-Rossi N."/>
            <person name="Heitman J."/>
            <person name="Young S.K."/>
            <person name="Zeng Q."/>
            <person name="Gargeya S."/>
            <person name="Abouelleil A."/>
            <person name="Alvarado L."/>
            <person name="Chapman S.B."/>
            <person name="Gainer-Dewar J."/>
            <person name="Goldberg J."/>
            <person name="Griggs A."/>
            <person name="Gujja S."/>
            <person name="Hansen M."/>
            <person name="Howarth C."/>
            <person name="Imamovic A."/>
            <person name="Larimer J."/>
            <person name="Martinez D."/>
            <person name="Murphy C."/>
            <person name="Pearson M.D."/>
            <person name="Persinoti G."/>
            <person name="Poon T."/>
            <person name="Priest M."/>
            <person name="Roberts A.D."/>
            <person name="Saif S."/>
            <person name="Shea T.D."/>
            <person name="Sykes S.N."/>
            <person name="Wortman J."/>
            <person name="Nusbaum C."/>
            <person name="Birren B."/>
        </authorList>
    </citation>
    <scope>NUCLEOTIDE SEQUENCE [LARGE SCALE GENOMIC DNA]</scope>
    <source>
        <strain evidence="1">CBS 288.86</strain>
    </source>
</reference>
<proteinExistence type="predicted"/>
<dbReference type="EMBL" id="KK207833">
    <property type="protein sequence ID" value="EZF52962.1"/>
    <property type="molecule type" value="Genomic_DNA"/>
</dbReference>
<name>A0A022W3M4_TRIRU</name>
<dbReference type="Proteomes" id="UP000023758">
    <property type="component" value="Unassembled WGS sequence"/>
</dbReference>